<feature type="compositionally biased region" description="Polar residues" evidence="1">
    <location>
        <begin position="14"/>
        <end position="23"/>
    </location>
</feature>
<dbReference type="Proteomes" id="UP000585474">
    <property type="component" value="Unassembled WGS sequence"/>
</dbReference>
<feature type="region of interest" description="Disordered" evidence="1">
    <location>
        <begin position="1"/>
        <end position="32"/>
    </location>
</feature>
<comment type="caution">
    <text evidence="2">The sequence shown here is derived from an EMBL/GenBank/DDBJ whole genome shotgun (WGS) entry which is preliminary data.</text>
</comment>
<dbReference type="InterPro" id="IPR023393">
    <property type="entry name" value="START-like_dom_sf"/>
</dbReference>
<evidence type="ECO:0000313" key="2">
    <source>
        <dbReference type="EMBL" id="GFZ16341.1"/>
    </source>
</evidence>
<reference evidence="2 3" key="1">
    <citation type="submission" date="2019-07" db="EMBL/GenBank/DDBJ databases">
        <title>De Novo Assembly of kiwifruit Actinidia rufa.</title>
        <authorList>
            <person name="Sugita-Konishi S."/>
            <person name="Sato K."/>
            <person name="Mori E."/>
            <person name="Abe Y."/>
            <person name="Kisaki G."/>
            <person name="Hamano K."/>
            <person name="Suezawa K."/>
            <person name="Otani M."/>
            <person name="Fukuda T."/>
            <person name="Manabe T."/>
            <person name="Gomi K."/>
            <person name="Tabuchi M."/>
            <person name="Akimitsu K."/>
            <person name="Kataoka I."/>
        </authorList>
    </citation>
    <scope>NUCLEOTIDE SEQUENCE [LARGE SCALE GENOMIC DNA]</scope>
    <source>
        <strain evidence="3">cv. Fuchu</strain>
    </source>
</reference>
<gene>
    <name evidence="2" type="ORF">Acr_25g0007500</name>
</gene>
<evidence type="ECO:0000313" key="3">
    <source>
        <dbReference type="Proteomes" id="UP000585474"/>
    </source>
</evidence>
<keyword evidence="3" id="KW-1185">Reference proteome</keyword>
<feature type="compositionally biased region" description="Acidic residues" evidence="1">
    <location>
        <begin position="1"/>
        <end position="13"/>
    </location>
</feature>
<dbReference type="PANTHER" id="PTHR12136">
    <property type="entry name" value="ENHANCED DISEASE RESISTANCE-RELATED"/>
    <property type="match status" value="1"/>
</dbReference>
<protein>
    <submittedName>
        <fullName evidence="2">Similar to ENHANCED DISEASE RESISTANCE 2</fullName>
    </submittedName>
</protein>
<organism evidence="2 3">
    <name type="scientific">Actinidia rufa</name>
    <dbReference type="NCBI Taxonomy" id="165716"/>
    <lineage>
        <taxon>Eukaryota</taxon>
        <taxon>Viridiplantae</taxon>
        <taxon>Streptophyta</taxon>
        <taxon>Embryophyta</taxon>
        <taxon>Tracheophyta</taxon>
        <taxon>Spermatophyta</taxon>
        <taxon>Magnoliopsida</taxon>
        <taxon>eudicotyledons</taxon>
        <taxon>Gunneridae</taxon>
        <taxon>Pentapetalae</taxon>
        <taxon>asterids</taxon>
        <taxon>Ericales</taxon>
        <taxon>Actinidiaceae</taxon>
        <taxon>Actinidia</taxon>
    </lineage>
</organism>
<dbReference type="OrthoDB" id="1740902at2759"/>
<sequence length="111" mass="12631">MKFSAPEDEEDSDPTTLRRTTIGNGPPESVLDWTTELDSDLSNQNTNIQAFSRKHWRLLQCQNGLRIFEELLEVDFLPKSCSRAMKAVGVVEGSCEEIFELVMSMDATRFE</sequence>
<accession>A0A7J0GZY6</accession>
<dbReference type="AlphaFoldDB" id="A0A7J0GZY6"/>
<evidence type="ECO:0000256" key="1">
    <source>
        <dbReference type="SAM" id="MobiDB-lite"/>
    </source>
</evidence>
<proteinExistence type="predicted"/>
<name>A0A7J0GZY6_9ERIC</name>
<dbReference type="Gene3D" id="3.30.530.20">
    <property type="match status" value="1"/>
</dbReference>
<dbReference type="InterPro" id="IPR045096">
    <property type="entry name" value="EDR2-like"/>
</dbReference>
<dbReference type="EMBL" id="BJWL01000025">
    <property type="protein sequence ID" value="GFZ16341.1"/>
    <property type="molecule type" value="Genomic_DNA"/>
</dbReference>
<dbReference type="PANTHER" id="PTHR12136:SF100">
    <property type="entry name" value="PROTEIN ENHANCED DISEASE RESISTANCE 2-LIKE"/>
    <property type="match status" value="1"/>
</dbReference>